<dbReference type="eggNOG" id="KOG1949">
    <property type="taxonomic scope" value="Eukaryota"/>
</dbReference>
<dbReference type="Gene3D" id="1.25.10.10">
    <property type="entry name" value="Leucine-rich Repeat Variant"/>
    <property type="match status" value="1"/>
</dbReference>
<dbReference type="GO" id="GO:0000796">
    <property type="term" value="C:condensin complex"/>
    <property type="evidence" value="ECO:0007669"/>
    <property type="project" value="TreeGrafter"/>
</dbReference>
<evidence type="ECO:0000256" key="1">
    <source>
        <dbReference type="SAM" id="MobiDB-lite"/>
    </source>
</evidence>
<dbReference type="Pfam" id="PF12422">
    <property type="entry name" value="Condensin2nSMC"/>
    <property type="match status" value="1"/>
</dbReference>
<dbReference type="Proteomes" id="UP000008743">
    <property type="component" value="Unassembled WGS sequence"/>
</dbReference>
<feature type="compositionally biased region" description="Basic residues" evidence="1">
    <location>
        <begin position="193"/>
        <end position="202"/>
    </location>
</feature>
<dbReference type="PANTHER" id="PTHR16199">
    <property type="entry name" value="CONDENSIN-2 COMPLEX SUBUNIT G2"/>
    <property type="match status" value="1"/>
</dbReference>
<feature type="region of interest" description="Disordered" evidence="1">
    <location>
        <begin position="929"/>
        <end position="948"/>
    </location>
</feature>
<feature type="compositionally biased region" description="Polar residues" evidence="1">
    <location>
        <begin position="688"/>
        <end position="704"/>
    </location>
</feature>
<proteinExistence type="predicted"/>
<feature type="region of interest" description="Disordered" evidence="1">
    <location>
        <begin position="172"/>
        <end position="219"/>
    </location>
</feature>
<feature type="region of interest" description="Disordered" evidence="1">
    <location>
        <begin position="641"/>
        <end position="730"/>
    </location>
</feature>
<feature type="compositionally biased region" description="Polar residues" evidence="1">
    <location>
        <begin position="647"/>
        <end position="660"/>
    </location>
</feature>
<sequence length="1390" mass="149548">MSKQHREQFVAAAEEASFDAVHNWVVKHKSKADAFDLVELFQALPKNHAVRLWTGLRGHATKAIAAIQAPQADEQSAVVVVVPAECARIIEDISRIVVCSLKVEAPTVYPELRETLQVLHDSLLTIASHKVAEAVSKACERYFLLDLPQRNGIFPQTISYLLLRSLEVSAEGVDDDDDDDTENNADADSNKPSKSRAAKRKTKYTEVDNEDDATKGSTSSAKGFVRRVQQLKEGLTLIDFDDIESSQSIRTLLLRCYLAPVYLGSNDGCKLLAYAFTLSLPFVADIHSTIKNQLPVCSAEHVTAYGNLYFAAWQISTGPFLTRIEQTCLQDLMSCAVHASRKGLSSLSSVLRRVLSCWHSQKKVAGVDEMLVRLYDPIIWRSLSVANPAVRCNAAAILIDAFPLRNPEATASESDALLQKQIEALGMLLSNEPSPAVRCIAVQGSCRILSMYWDLLPEGVIRALLDQLTLELAFDSNSSGVRTAVVQGLGFLLNNHLAQATVKQLLPRIRNLIHDTAEQTRVAMLDLLLLIKKIRTIRFWDVVPVNHLLARLESEASVLSAAPAATTASRRIVELLSNSYFPEDKEPEARLTRCIALVTSNRAASRQFYRFLHAYVPLPLLTTFIMHLCRYVHHAATGASASAAPKESQQPFKDISNSSKKTWRRGDAASATNDQDWLTESGGVDDPSATTVSDESMLNISATTDPLCEETGDAPAAKNKTGKAGKGKARAKAAAKSAGKAATEETTASSADTTADAVVENPELIQGLLEVVVICWRSIRSTLAKPRHAKLQQALVVNLKECLPAFMKAFSDGPCSEALIHIAAQLPREHVPTLCNEIILPQLEAIAAATAVGANVHHPSASDLASSGMQAASLLSPLASVINSVVPIALSSSAYSQMAPLIDALCAWDQVSVIVDTISNLLTPGDAVRAAPKSARSSSKSAPSGKKAQAAAAASTASTASAAPSASSNSRVFNPVCALSMLHYILTAPNAREALSQNPSDLLRLLASLDACAEIESVMVLGALPARLSALQPTTALSVLLQMLIGSMRCAIHLRRAQLEDVAAPTVDEDVVTLLNWARQKALPMLVALKVDAAKPRAARQTNKRKAETDAETNTEIQGDIALHVRIGFGADCLNAILSFVLDLVTVGIVDGELIRRVCRLTCEMATAGILPAALGGRLLLEMTTVALATDRIPDCDLERIRLSIGTVLDTVLNETGKRYRDDDVLCQQELSALRPFVVEAFNVCQQRDENPRILLWPMMNIALRELHEYNADAVASGNVNASGWSPLAAFFASSTVKCGAAAVESASQELLGAVSNADQFKCAALAMGGILQASKNLSAAAQATMEEAMNKTKIKHRFESAVAALSRDGDQSILNQSSLGNFVDQVIVV</sequence>
<feature type="compositionally biased region" description="Acidic residues" evidence="1">
    <location>
        <begin position="172"/>
        <end position="185"/>
    </location>
</feature>
<dbReference type="PANTHER" id="PTHR16199:SF4">
    <property type="entry name" value="CONDENSIN-2 COMPLEX SUBUNIT G2"/>
    <property type="match status" value="1"/>
</dbReference>
<dbReference type="InterPro" id="IPR011989">
    <property type="entry name" value="ARM-like"/>
</dbReference>
<name>A0A0D2WQE8_CAPO3</name>
<organism evidence="2 3">
    <name type="scientific">Capsaspora owczarzaki (strain ATCC 30864)</name>
    <dbReference type="NCBI Taxonomy" id="595528"/>
    <lineage>
        <taxon>Eukaryota</taxon>
        <taxon>Filasterea</taxon>
        <taxon>Capsaspora</taxon>
    </lineage>
</organism>
<dbReference type="GO" id="GO:0000070">
    <property type="term" value="P:mitotic sister chromatid segregation"/>
    <property type="evidence" value="ECO:0007669"/>
    <property type="project" value="TreeGrafter"/>
</dbReference>
<evidence type="ECO:0000313" key="2">
    <source>
        <dbReference type="EMBL" id="KJE93895.1"/>
    </source>
</evidence>
<dbReference type="InParanoid" id="A0A0D2WQE8"/>
<accession>A0A0D2WQE8</accession>
<dbReference type="RefSeq" id="XP_004347360.2">
    <property type="nucleotide sequence ID" value="XM_004347310.2"/>
</dbReference>
<gene>
    <name evidence="2" type="ORF">CAOG_004613</name>
</gene>
<dbReference type="InterPro" id="IPR024741">
    <property type="entry name" value="Condensin2_G2"/>
</dbReference>
<dbReference type="SUPFAM" id="SSF48371">
    <property type="entry name" value="ARM repeat"/>
    <property type="match status" value="1"/>
</dbReference>
<reference evidence="3" key="1">
    <citation type="submission" date="2011-02" db="EMBL/GenBank/DDBJ databases">
        <title>The Genome Sequence of Capsaspora owczarzaki ATCC 30864.</title>
        <authorList>
            <person name="Russ C."/>
            <person name="Cuomo C."/>
            <person name="Burger G."/>
            <person name="Gray M.W."/>
            <person name="Holland P.W.H."/>
            <person name="King N."/>
            <person name="Lang F.B.F."/>
            <person name="Roger A.J."/>
            <person name="Ruiz-Trillo I."/>
            <person name="Young S.K."/>
            <person name="Zeng Q."/>
            <person name="Gargeya S."/>
            <person name="Alvarado L."/>
            <person name="Berlin A."/>
            <person name="Chapman S.B."/>
            <person name="Chen Z."/>
            <person name="Freedman E."/>
            <person name="Gellesch M."/>
            <person name="Goldberg J."/>
            <person name="Griggs A."/>
            <person name="Gujja S."/>
            <person name="Heilman E."/>
            <person name="Heiman D."/>
            <person name="Howarth C."/>
            <person name="Mehta T."/>
            <person name="Neiman D."/>
            <person name="Pearson M."/>
            <person name="Roberts A."/>
            <person name="Saif S."/>
            <person name="Shea T."/>
            <person name="Shenoy N."/>
            <person name="Sisk P."/>
            <person name="Stolte C."/>
            <person name="Sykes S."/>
            <person name="White J."/>
            <person name="Yandava C."/>
            <person name="Haas B."/>
            <person name="Nusbaum C."/>
            <person name="Birren B."/>
        </authorList>
    </citation>
    <scope>NUCLEOTIDE SEQUENCE</scope>
    <source>
        <strain evidence="3">ATCC 30864</strain>
    </source>
</reference>
<dbReference type="InterPro" id="IPR016024">
    <property type="entry name" value="ARM-type_fold"/>
</dbReference>
<feature type="compositionally biased region" description="Low complexity" evidence="1">
    <location>
        <begin position="930"/>
        <end position="948"/>
    </location>
</feature>
<keyword evidence="3" id="KW-1185">Reference proteome</keyword>
<dbReference type="EMBL" id="KE346366">
    <property type="protein sequence ID" value="KJE93895.1"/>
    <property type="molecule type" value="Genomic_DNA"/>
</dbReference>
<dbReference type="STRING" id="595528.A0A0D2WQE8"/>
<dbReference type="GO" id="GO:0005634">
    <property type="term" value="C:nucleus"/>
    <property type="evidence" value="ECO:0007669"/>
    <property type="project" value="InterPro"/>
</dbReference>
<evidence type="ECO:0000313" key="3">
    <source>
        <dbReference type="Proteomes" id="UP000008743"/>
    </source>
</evidence>
<feature type="compositionally biased region" description="Basic residues" evidence="1">
    <location>
        <begin position="720"/>
        <end position="730"/>
    </location>
</feature>
<dbReference type="PhylomeDB" id="A0A0D2WQE8"/>
<protein>
    <submittedName>
        <fullName evidence="2">Uncharacterized protein</fullName>
    </submittedName>
</protein>
<dbReference type="OrthoDB" id="10062843at2759"/>